<sequence length="181" mass="20428">MALSNAERQRLHYQRQKDKKKGDLKQPDSVDLGVPAEDPFYEWFQGQAGGFSDFAKSFDIAGIEAPDIDDDSNPKSLSGEIERSFEDEPERSPYARGGGSLARGEIMVGCLIDAASELARIINEYKRNQITSRLREIENADLSDPGVKKAALTEVVRLQKMVDHLDKRVRWSFPQWKLADE</sequence>
<keyword evidence="3" id="KW-1185">Reference proteome</keyword>
<feature type="region of interest" description="Disordered" evidence="1">
    <location>
        <begin position="63"/>
        <end position="97"/>
    </location>
</feature>
<accession>A0A922P4K5</accession>
<dbReference type="OrthoDB" id="8421236at2"/>
<gene>
    <name evidence="2" type="ORF">GV68_00815</name>
</gene>
<reference evidence="2 3" key="1">
    <citation type="submission" date="2014-06" db="EMBL/GenBank/DDBJ databases">
        <title>Rhizobium pelagicum/R2-400B4.</title>
        <authorList>
            <person name="Kimes N.E."/>
            <person name="Lopez-Perez M."/>
        </authorList>
    </citation>
    <scope>NUCLEOTIDE SEQUENCE [LARGE SCALE GENOMIC DNA]</scope>
    <source>
        <strain evidence="2 3">R2-400B4</strain>
    </source>
</reference>
<organism evidence="2 3">
    <name type="scientific">Pseudorhizobium pelagicum</name>
    <dbReference type="NCBI Taxonomy" id="1509405"/>
    <lineage>
        <taxon>Bacteria</taxon>
        <taxon>Pseudomonadati</taxon>
        <taxon>Pseudomonadota</taxon>
        <taxon>Alphaproteobacteria</taxon>
        <taxon>Hyphomicrobiales</taxon>
        <taxon>Rhizobiaceae</taxon>
        <taxon>Rhizobium/Agrobacterium group</taxon>
        <taxon>Pseudorhizobium</taxon>
    </lineage>
</organism>
<evidence type="ECO:0000256" key="1">
    <source>
        <dbReference type="SAM" id="MobiDB-lite"/>
    </source>
</evidence>
<feature type="compositionally biased region" description="Basic and acidic residues" evidence="1">
    <location>
        <begin position="80"/>
        <end position="93"/>
    </location>
</feature>
<dbReference type="Proteomes" id="UP000052167">
    <property type="component" value="Unassembled WGS sequence"/>
</dbReference>
<dbReference type="RefSeq" id="WP_037161340.1">
    <property type="nucleotide sequence ID" value="NZ_CAJXID010000006.1"/>
</dbReference>
<comment type="caution">
    <text evidence="2">The sequence shown here is derived from an EMBL/GenBank/DDBJ whole genome shotgun (WGS) entry which is preliminary data.</text>
</comment>
<dbReference type="AlphaFoldDB" id="A0A922P4K5"/>
<name>A0A922P4K5_9HYPH</name>
<protein>
    <submittedName>
        <fullName evidence="2">Uncharacterized protein</fullName>
    </submittedName>
</protein>
<evidence type="ECO:0000313" key="3">
    <source>
        <dbReference type="Proteomes" id="UP000052167"/>
    </source>
</evidence>
<proteinExistence type="predicted"/>
<feature type="region of interest" description="Disordered" evidence="1">
    <location>
        <begin position="1"/>
        <end position="33"/>
    </location>
</feature>
<evidence type="ECO:0000313" key="2">
    <source>
        <dbReference type="EMBL" id="KEQ10851.1"/>
    </source>
</evidence>
<dbReference type="EMBL" id="JOKJ01000001">
    <property type="protein sequence ID" value="KEQ10851.1"/>
    <property type="molecule type" value="Genomic_DNA"/>
</dbReference>